<comment type="subcellular location">
    <subcellularLocation>
        <location evidence="1">Membrane</location>
        <topology evidence="1">Multi-pass membrane protein</topology>
    </subcellularLocation>
</comment>
<feature type="transmembrane region" description="Helical" evidence="8">
    <location>
        <begin position="643"/>
        <end position="668"/>
    </location>
</feature>
<feature type="domain" description="CSC1/OSCA1-like cytosolic" evidence="12">
    <location>
        <begin position="202"/>
        <end position="382"/>
    </location>
</feature>
<feature type="domain" description="10TM putative phosphate transporter extracellular tail" evidence="10">
    <location>
        <begin position="758"/>
        <end position="847"/>
    </location>
</feature>
<dbReference type="EMBL" id="CP089281">
    <property type="protein sequence ID" value="USP82450.1"/>
    <property type="molecule type" value="Genomic_DNA"/>
</dbReference>
<feature type="coiled-coil region" evidence="7">
    <location>
        <begin position="308"/>
        <end position="335"/>
    </location>
</feature>
<feature type="domain" description="CSC1/OSCA1-like N-terminal transmembrane" evidence="11">
    <location>
        <begin position="30"/>
        <end position="179"/>
    </location>
</feature>
<evidence type="ECO:0000256" key="8">
    <source>
        <dbReference type="SAM" id="Phobius"/>
    </source>
</evidence>
<evidence type="ECO:0000259" key="11">
    <source>
        <dbReference type="Pfam" id="PF13967"/>
    </source>
</evidence>
<dbReference type="GO" id="GO:0005886">
    <property type="term" value="C:plasma membrane"/>
    <property type="evidence" value="ECO:0007669"/>
    <property type="project" value="TreeGrafter"/>
</dbReference>
<dbReference type="VEuPathDB" id="FungiDB:yc1106_09724"/>
<dbReference type="Proteomes" id="UP001056012">
    <property type="component" value="Chromosome 8"/>
</dbReference>
<gene>
    <name evidence="13" type="ORF">yc1106_09724</name>
</gene>
<evidence type="ECO:0008006" key="15">
    <source>
        <dbReference type="Google" id="ProtNLM"/>
    </source>
</evidence>
<evidence type="ECO:0000313" key="14">
    <source>
        <dbReference type="Proteomes" id="UP001056012"/>
    </source>
</evidence>
<dbReference type="PANTHER" id="PTHR13018:SF26">
    <property type="entry name" value="DOMAIN PROTEIN, PUTATIVE (AFU_ORTHOLOGUE AFUA_5G10920)-RELATED"/>
    <property type="match status" value="1"/>
</dbReference>
<dbReference type="InterPro" id="IPR022257">
    <property type="entry name" value="PHM7_ext"/>
</dbReference>
<evidence type="ECO:0000256" key="1">
    <source>
        <dbReference type="ARBA" id="ARBA00004141"/>
    </source>
</evidence>
<comment type="similarity">
    <text evidence="2">Belongs to the CSC1 (TC 1.A.17) family.</text>
</comment>
<dbReference type="Pfam" id="PF14703">
    <property type="entry name" value="PHM7_cyt"/>
    <property type="match status" value="1"/>
</dbReference>
<evidence type="ECO:0000256" key="6">
    <source>
        <dbReference type="ARBA" id="ARBA00023136"/>
    </source>
</evidence>
<dbReference type="InterPro" id="IPR027815">
    <property type="entry name" value="CSC1/OSCA1-like_cyt"/>
</dbReference>
<evidence type="ECO:0000256" key="4">
    <source>
        <dbReference type="ARBA" id="ARBA00022692"/>
    </source>
</evidence>
<dbReference type="Pfam" id="PF13967">
    <property type="entry name" value="RSN1_TM"/>
    <property type="match status" value="1"/>
</dbReference>
<evidence type="ECO:0000256" key="3">
    <source>
        <dbReference type="ARBA" id="ARBA00022448"/>
    </source>
</evidence>
<dbReference type="PANTHER" id="PTHR13018">
    <property type="entry name" value="PROBABLE MEMBRANE PROTEIN DUF221-RELATED"/>
    <property type="match status" value="1"/>
</dbReference>
<dbReference type="GO" id="GO:0005227">
    <property type="term" value="F:calcium-activated cation channel activity"/>
    <property type="evidence" value="ECO:0007669"/>
    <property type="project" value="InterPro"/>
</dbReference>
<keyword evidence="3" id="KW-0813">Transport</keyword>
<keyword evidence="5 8" id="KW-1133">Transmembrane helix</keyword>
<name>A0A9Q9DXY2_CURCL</name>
<organism evidence="13 14">
    <name type="scientific">Curvularia clavata</name>
    <dbReference type="NCBI Taxonomy" id="95742"/>
    <lineage>
        <taxon>Eukaryota</taxon>
        <taxon>Fungi</taxon>
        <taxon>Dikarya</taxon>
        <taxon>Ascomycota</taxon>
        <taxon>Pezizomycotina</taxon>
        <taxon>Dothideomycetes</taxon>
        <taxon>Pleosporomycetidae</taxon>
        <taxon>Pleosporales</taxon>
        <taxon>Pleosporineae</taxon>
        <taxon>Pleosporaceae</taxon>
        <taxon>Curvularia</taxon>
    </lineage>
</organism>
<evidence type="ECO:0000256" key="2">
    <source>
        <dbReference type="ARBA" id="ARBA00007779"/>
    </source>
</evidence>
<dbReference type="AlphaFoldDB" id="A0A9Q9DXY2"/>
<evidence type="ECO:0000259" key="9">
    <source>
        <dbReference type="Pfam" id="PF02714"/>
    </source>
</evidence>
<keyword evidence="14" id="KW-1185">Reference proteome</keyword>
<evidence type="ECO:0000313" key="13">
    <source>
        <dbReference type="EMBL" id="USP82450.1"/>
    </source>
</evidence>
<sequence>MDLQTVYIALDSSSSHAQSKSSGPSSFPALAAAFVPTAVIATLYMIVFVIIRPSFPKIYSPRTYIGTVQEKDRTPCSKSPGHLDWIRTLRTVPDKFALYHQSLDSYLFLRFLRTLIFICVVGSAITWPILMPINWTGGGKSKELNRLGIGNVKKKDHLYAHAAVAWVFFSFVMFTVARERLWLIGMRQAWNLAKPNAKRLSSRTVLYLAAPTAALDESNMHRFFGEDAVRIWPVTKGDKLVSLVSERDSRVEKLESAEMSFILNVNKEVRNGHNANIKYEQLPKQMKKSLRPTHKSKAPVVGKEVDSISYYRDQIKEKEDEIEKARESNESTASLGGAAAVFVEFRTQPAAQRAYQQIASADILSLTPRFVGTKPDEVVWANLVLPPARRISQSGIALSLVIATIIFWSIPVSLVGAISNIQYLAENFEWLQFLNRLPASLRNLLSGLIPPLLLSALARWVPDIFRYIFTTFGDPTKSVIELKVLKWHYVFQVLQVFLVTTLSSGAAAVASQIAKDPGSVPQLLADRLPRASNTYLTYFVVQALTNAPSNILNYTDVLTYVFYDKFVDKTPRQKYKTHISMRGMKWGKLFPKYVNFVIIAIAYACIAPLVLGFAAIGLTIFYWSYRYQLLYTVKPKIDTKGHAYTLSLQHILTGVYIAELCLIGIFGLRGATGPSFMLVVLLIATAIFNYTTNRYFAPLEEYLPADLALESEDHEQSPLLSSAEEGESDALQHAESRVSRVSERIHVPSNVISPLARFLQPHVFGSYTVMKSWIRDGDFDDEEPEYSDEDLKKAYLNPAYTSKTPVVWLAKDSIGVSKNEVSENENVGLKASEGGAWVTSDGKVKWSVDNFEEIPIFKKDIKW</sequence>
<feature type="transmembrane region" description="Helical" evidence="8">
    <location>
        <begin position="27"/>
        <end position="51"/>
    </location>
</feature>
<dbReference type="Pfam" id="PF02714">
    <property type="entry name" value="RSN1_7TM"/>
    <property type="match status" value="1"/>
</dbReference>
<evidence type="ECO:0000259" key="10">
    <source>
        <dbReference type="Pfam" id="PF12621"/>
    </source>
</evidence>
<evidence type="ECO:0000259" key="12">
    <source>
        <dbReference type="Pfam" id="PF14703"/>
    </source>
</evidence>
<keyword evidence="6 8" id="KW-0472">Membrane</keyword>
<proteinExistence type="inferred from homology"/>
<protein>
    <recommendedName>
        <fullName evidence="15">DUF221-domain-containing protein</fullName>
    </recommendedName>
</protein>
<keyword evidence="7" id="KW-0175">Coiled coil</keyword>
<feature type="transmembrane region" description="Helical" evidence="8">
    <location>
        <begin position="441"/>
        <end position="461"/>
    </location>
</feature>
<dbReference type="InterPro" id="IPR032880">
    <property type="entry name" value="CSC1/OSCA1-like_N"/>
</dbReference>
<feature type="transmembrane region" description="Helical" evidence="8">
    <location>
        <begin position="675"/>
        <end position="692"/>
    </location>
</feature>
<feature type="transmembrane region" description="Helical" evidence="8">
    <location>
        <begin position="158"/>
        <end position="177"/>
    </location>
</feature>
<dbReference type="OrthoDB" id="1076608at2759"/>
<reference evidence="13" key="1">
    <citation type="submission" date="2021-12" db="EMBL/GenBank/DDBJ databases">
        <title>Curvularia clavata genome.</title>
        <authorList>
            <person name="Cao Y."/>
        </authorList>
    </citation>
    <scope>NUCLEOTIDE SEQUENCE</scope>
    <source>
        <strain evidence="13">Yc1106</strain>
    </source>
</reference>
<dbReference type="Pfam" id="PF12621">
    <property type="entry name" value="PHM7_ext"/>
    <property type="match status" value="1"/>
</dbReference>
<keyword evidence="4 8" id="KW-0812">Transmembrane</keyword>
<feature type="transmembrane region" description="Helical" evidence="8">
    <location>
        <begin position="111"/>
        <end position="130"/>
    </location>
</feature>
<evidence type="ECO:0000256" key="7">
    <source>
        <dbReference type="SAM" id="Coils"/>
    </source>
</evidence>
<feature type="domain" description="CSC1/OSCA1-like 7TM region" evidence="9">
    <location>
        <begin position="397"/>
        <end position="666"/>
    </location>
</feature>
<dbReference type="InterPro" id="IPR003864">
    <property type="entry name" value="CSC1/OSCA1-like_7TM"/>
</dbReference>
<evidence type="ECO:0000256" key="5">
    <source>
        <dbReference type="ARBA" id="ARBA00022989"/>
    </source>
</evidence>
<feature type="transmembrane region" description="Helical" evidence="8">
    <location>
        <begin position="396"/>
        <end position="421"/>
    </location>
</feature>
<dbReference type="InterPro" id="IPR045122">
    <property type="entry name" value="Csc1-like"/>
</dbReference>
<accession>A0A9Q9DXY2</accession>
<feature type="transmembrane region" description="Helical" evidence="8">
    <location>
        <begin position="593"/>
        <end position="623"/>
    </location>
</feature>